<evidence type="ECO:0000313" key="2">
    <source>
        <dbReference type="Proteomes" id="UP000717634"/>
    </source>
</evidence>
<sequence length="41" mass="4096">MVAAKTVSGGELFAGSSKGLPGCTFAALFFPIASSIPTHLL</sequence>
<protein>
    <submittedName>
        <fullName evidence="1">Uncharacterized protein</fullName>
    </submittedName>
</protein>
<keyword evidence="2" id="KW-1185">Reference proteome</keyword>
<dbReference type="Proteomes" id="UP000717634">
    <property type="component" value="Unassembled WGS sequence"/>
</dbReference>
<organism evidence="1 2">
    <name type="scientific">Hymenobacter artigasi</name>
    <dbReference type="NCBI Taxonomy" id="2719616"/>
    <lineage>
        <taxon>Bacteria</taxon>
        <taxon>Pseudomonadati</taxon>
        <taxon>Bacteroidota</taxon>
        <taxon>Cytophagia</taxon>
        <taxon>Cytophagales</taxon>
        <taxon>Hymenobacteraceae</taxon>
        <taxon>Hymenobacter</taxon>
    </lineage>
</organism>
<evidence type="ECO:0000313" key="1">
    <source>
        <dbReference type="EMBL" id="NKI88825.1"/>
    </source>
</evidence>
<accession>A0ABX1HG37</accession>
<dbReference type="EMBL" id="JAAVTK010000003">
    <property type="protein sequence ID" value="NKI88825.1"/>
    <property type="molecule type" value="Genomic_DNA"/>
</dbReference>
<reference evidence="1 2" key="1">
    <citation type="submission" date="2020-03" db="EMBL/GenBank/DDBJ databases">
        <title>Genomic Encyclopedia of Type Strains, Phase IV (KMG-V): Genome sequencing to study the core and pangenomes of soil and plant-associated prokaryotes.</title>
        <authorList>
            <person name="Whitman W."/>
        </authorList>
    </citation>
    <scope>NUCLEOTIDE SEQUENCE [LARGE SCALE GENOMIC DNA]</scope>
    <source>
        <strain evidence="1 2">1B</strain>
    </source>
</reference>
<name>A0ABX1HG37_9BACT</name>
<proteinExistence type="predicted"/>
<comment type="caution">
    <text evidence="1">The sequence shown here is derived from an EMBL/GenBank/DDBJ whole genome shotgun (WGS) entry which is preliminary data.</text>
</comment>
<gene>
    <name evidence="1" type="ORF">HBN54_001418</name>
</gene>